<name>A0ABV5IRJ7_9ACTN</name>
<keyword evidence="2" id="KW-1185">Reference proteome</keyword>
<evidence type="ECO:0000313" key="2">
    <source>
        <dbReference type="Proteomes" id="UP001589647"/>
    </source>
</evidence>
<reference evidence="1 2" key="1">
    <citation type="submission" date="2024-09" db="EMBL/GenBank/DDBJ databases">
        <authorList>
            <person name="Sun Q."/>
            <person name="Mori K."/>
        </authorList>
    </citation>
    <scope>NUCLEOTIDE SEQUENCE [LARGE SCALE GENOMIC DNA]</scope>
    <source>
        <strain evidence="1 2">CCM 3426</strain>
    </source>
</reference>
<comment type="caution">
    <text evidence="1">The sequence shown here is derived from an EMBL/GenBank/DDBJ whole genome shotgun (WGS) entry which is preliminary data.</text>
</comment>
<sequence>MANEREDRNISTAAITQPLIKDGACATVKKGKEFAFSGTAKMAYGSVLWEITQPSDNSLYAGSVANPQSPNGNWTIKIPSIGAAGDAHKVFQILVVSATPNAAKSLRAAATAIPYKALKQIPDGVDILDQICVERSN</sequence>
<dbReference type="RefSeq" id="WP_189653059.1">
    <property type="nucleotide sequence ID" value="NZ_BMRC01000035.1"/>
</dbReference>
<organism evidence="1 2">
    <name type="scientific">Nonomuraea spiralis</name>
    <dbReference type="NCBI Taxonomy" id="46182"/>
    <lineage>
        <taxon>Bacteria</taxon>
        <taxon>Bacillati</taxon>
        <taxon>Actinomycetota</taxon>
        <taxon>Actinomycetes</taxon>
        <taxon>Streptosporangiales</taxon>
        <taxon>Streptosporangiaceae</taxon>
        <taxon>Nonomuraea</taxon>
    </lineage>
</organism>
<evidence type="ECO:0000313" key="1">
    <source>
        <dbReference type="EMBL" id="MFB9207181.1"/>
    </source>
</evidence>
<proteinExistence type="predicted"/>
<gene>
    <name evidence="1" type="ORF">ACFFV7_38740</name>
</gene>
<accession>A0ABV5IRJ7</accession>
<protein>
    <submittedName>
        <fullName evidence="1">Uncharacterized protein</fullName>
    </submittedName>
</protein>
<dbReference type="EMBL" id="JBHMEI010000046">
    <property type="protein sequence ID" value="MFB9207181.1"/>
    <property type="molecule type" value="Genomic_DNA"/>
</dbReference>
<dbReference type="Proteomes" id="UP001589647">
    <property type="component" value="Unassembled WGS sequence"/>
</dbReference>